<evidence type="ECO:0000313" key="2">
    <source>
        <dbReference type="Proteomes" id="UP000192328"/>
    </source>
</evidence>
<reference evidence="1" key="1">
    <citation type="submission" date="2017-04" db="EMBL/GenBank/DDBJ databases">
        <authorList>
            <person name="Varghese N."/>
            <person name="Submissions S."/>
        </authorList>
    </citation>
    <scope>NUCLEOTIDE SEQUENCE</scope>
    <source>
        <strain evidence="1">WTE2008</strain>
    </source>
</reference>
<keyword evidence="2" id="KW-1185">Reference proteome</keyword>
<comment type="caution">
    <text evidence="1">The sequence shown here is derived from an EMBL/GenBank/DDBJ whole genome shotgun (WGS) entry which is preliminary data.</text>
</comment>
<gene>
    <name evidence="1" type="ORF">SAMN06297397_3085</name>
</gene>
<sequence>MKLMKNGWKTLLLLILCACLCVLLYTAALASGVETDEDGGIWDYGKGTYTDPTGKVHTITPGGVQDDNNSPGSSTVKNDDGSMTVVTNDQDPVKKNEDGSITVDSGQIQIDVEDGPTRAPLTGEEWDALLQSVAARNGSETPTFWTDPATGNTVQVEVKYMGIGRSMVVVDGKNTLVNTVELTWQTEAPEDKVLAAVDAPKLGYAWLRKAPGNDKKNAKIRQIRTGTVLRVINTGKNWTLVDCEGLRGYVQTSSLEFFMNDHTDFDTGYVSVKGRITGRDTVHARSRDKGCRDLGEYKLGTPITVFDIIDEWAEVDICGWHCRILSKYVTLEKELTAKE</sequence>
<name>A0AC61PQD1_9FIRM</name>
<proteinExistence type="predicted"/>
<dbReference type="Proteomes" id="UP000192328">
    <property type="component" value="Unassembled WGS sequence"/>
</dbReference>
<protein>
    <submittedName>
        <fullName evidence="1">Uncharacterized protein</fullName>
    </submittedName>
</protein>
<evidence type="ECO:0000313" key="1">
    <source>
        <dbReference type="EMBL" id="SMC90829.1"/>
    </source>
</evidence>
<organism evidence="1 2">
    <name type="scientific">Aristaeella lactis</name>
    <dbReference type="NCBI Taxonomy" id="3046383"/>
    <lineage>
        <taxon>Bacteria</taxon>
        <taxon>Bacillati</taxon>
        <taxon>Bacillota</taxon>
        <taxon>Clostridia</taxon>
        <taxon>Eubacteriales</taxon>
        <taxon>Aristaeellaceae</taxon>
        <taxon>Aristaeella</taxon>
    </lineage>
</organism>
<accession>A0AC61PQD1</accession>
<dbReference type="EMBL" id="FWXZ01000009">
    <property type="protein sequence ID" value="SMC90829.1"/>
    <property type="molecule type" value="Genomic_DNA"/>
</dbReference>